<dbReference type="Pfam" id="PF02517">
    <property type="entry name" value="Rce1-like"/>
    <property type="match status" value="1"/>
</dbReference>
<name>A0A485KVN2_9STRA</name>
<evidence type="ECO:0000313" key="4">
    <source>
        <dbReference type="EMBL" id="VFT89309.1"/>
    </source>
</evidence>
<dbReference type="OrthoDB" id="60150at2759"/>
<evidence type="ECO:0000313" key="5">
    <source>
        <dbReference type="Proteomes" id="UP000332933"/>
    </source>
</evidence>
<evidence type="ECO:0000256" key="1">
    <source>
        <dbReference type="SAM" id="Phobius"/>
    </source>
</evidence>
<evidence type="ECO:0000259" key="2">
    <source>
        <dbReference type="Pfam" id="PF02517"/>
    </source>
</evidence>
<keyword evidence="1" id="KW-0812">Transmembrane</keyword>
<feature type="transmembrane region" description="Helical" evidence="1">
    <location>
        <begin position="258"/>
        <end position="281"/>
    </location>
</feature>
<reference evidence="3" key="2">
    <citation type="submission" date="2019-06" db="EMBL/GenBank/DDBJ databases">
        <title>Genomics analysis of Aphanomyces spp. identifies a new class of oomycete effector associated with host adaptation.</title>
        <authorList>
            <person name="Gaulin E."/>
        </authorList>
    </citation>
    <scope>NUCLEOTIDE SEQUENCE</scope>
    <source>
        <strain evidence="3">CBS 578.67</strain>
    </source>
</reference>
<proteinExistence type="predicted"/>
<feature type="transmembrane region" description="Helical" evidence="1">
    <location>
        <begin position="310"/>
        <end position="331"/>
    </location>
</feature>
<feature type="transmembrane region" description="Helical" evidence="1">
    <location>
        <begin position="183"/>
        <end position="202"/>
    </location>
</feature>
<keyword evidence="1" id="KW-1133">Transmembrane helix</keyword>
<feature type="transmembrane region" description="Helical" evidence="1">
    <location>
        <begin position="44"/>
        <end position="66"/>
    </location>
</feature>
<feature type="transmembrane region" description="Helical" evidence="1">
    <location>
        <begin position="78"/>
        <end position="99"/>
    </location>
</feature>
<sequence length="412" mass="46513">MMQPKSQSDNIWDEHYPLLQPHSNNNTLPINNFFSPEVVNAYTYGIQAFAITLVTFSILSLAGLVLCQLFTLSSAYCAFFRLLWLISPAVSALSLRHIAGTHLNFRYNVIMGFPMWEIPPLADLFRCYPKSSFARTLSMSFFIPLLCQIAAYTLVAATRMVNPFNRAFVERAESVFSFDNLDAKDGGLVFYVFYLVVAGVLWDPVPPRRYDFGVAVDSKPIGMLACLILCFTVVALGCSWLLLALFQEIGWSGALYPALDIVFGHSAFLASVVTGLVWAAWHWPFILAEKYKLIPPGTGYSVVDAPDFEVVSVLTIFTILLVGSRLIMCWIQGKSSYVIWSSTLYHASHCLFIVSVFGQLTSPLYEKTEDYPYFSSEGSICLVVTTWFSTCILSQLFRGNYFKFLSRWRKRY</sequence>
<organism evidence="4 5">
    <name type="scientific">Aphanomyces stellatus</name>
    <dbReference type="NCBI Taxonomy" id="120398"/>
    <lineage>
        <taxon>Eukaryota</taxon>
        <taxon>Sar</taxon>
        <taxon>Stramenopiles</taxon>
        <taxon>Oomycota</taxon>
        <taxon>Saprolegniomycetes</taxon>
        <taxon>Saprolegniales</taxon>
        <taxon>Verrucalvaceae</taxon>
        <taxon>Aphanomyces</taxon>
    </lineage>
</organism>
<protein>
    <submittedName>
        <fullName evidence="4">Aste57867_12458 protein</fullName>
    </submittedName>
</protein>
<feature type="transmembrane region" description="Helical" evidence="1">
    <location>
        <begin position="141"/>
        <end position="162"/>
    </location>
</feature>
<dbReference type="GO" id="GO:0080120">
    <property type="term" value="P:CAAX-box protein maturation"/>
    <property type="evidence" value="ECO:0007669"/>
    <property type="project" value="UniProtKB-ARBA"/>
</dbReference>
<gene>
    <name evidence="4" type="primary">Aste57867_12458</name>
    <name evidence="3" type="ORF">As57867_012412</name>
    <name evidence="4" type="ORF">ASTE57867_12458</name>
</gene>
<keyword evidence="1" id="KW-0472">Membrane</keyword>
<feature type="transmembrane region" description="Helical" evidence="1">
    <location>
        <begin position="222"/>
        <end position="246"/>
    </location>
</feature>
<dbReference type="InterPro" id="IPR003675">
    <property type="entry name" value="Rce1/LyrA-like_dom"/>
</dbReference>
<accession>A0A485KVN2</accession>
<keyword evidence="5" id="KW-1185">Reference proteome</keyword>
<feature type="transmembrane region" description="Helical" evidence="1">
    <location>
        <begin position="373"/>
        <end position="397"/>
    </location>
</feature>
<dbReference type="EMBL" id="CAADRA010005391">
    <property type="protein sequence ID" value="VFT89309.1"/>
    <property type="molecule type" value="Genomic_DNA"/>
</dbReference>
<dbReference type="AlphaFoldDB" id="A0A485KVN2"/>
<feature type="domain" description="CAAX prenyl protease 2/Lysostaphin resistance protein A-like" evidence="2">
    <location>
        <begin position="233"/>
        <end position="348"/>
    </location>
</feature>
<evidence type="ECO:0000313" key="3">
    <source>
        <dbReference type="EMBL" id="KAF0696796.1"/>
    </source>
</evidence>
<dbReference type="Proteomes" id="UP000332933">
    <property type="component" value="Unassembled WGS sequence"/>
</dbReference>
<dbReference type="EMBL" id="VJMH01005370">
    <property type="protein sequence ID" value="KAF0696796.1"/>
    <property type="molecule type" value="Genomic_DNA"/>
</dbReference>
<reference evidence="4 5" key="1">
    <citation type="submission" date="2019-03" db="EMBL/GenBank/DDBJ databases">
        <authorList>
            <person name="Gaulin E."/>
            <person name="Dumas B."/>
        </authorList>
    </citation>
    <scope>NUCLEOTIDE SEQUENCE [LARGE SCALE GENOMIC DNA]</scope>
    <source>
        <strain evidence="4">CBS 568.67</strain>
    </source>
</reference>
<dbReference type="GO" id="GO:0004175">
    <property type="term" value="F:endopeptidase activity"/>
    <property type="evidence" value="ECO:0007669"/>
    <property type="project" value="UniProtKB-ARBA"/>
</dbReference>
<feature type="transmembrane region" description="Helical" evidence="1">
    <location>
        <begin position="343"/>
        <end position="361"/>
    </location>
</feature>